<feature type="region of interest" description="Disordered" evidence="2">
    <location>
        <begin position="300"/>
        <end position="348"/>
    </location>
</feature>
<dbReference type="Proteomes" id="UP000451565">
    <property type="component" value="Unassembled WGS sequence"/>
</dbReference>
<evidence type="ECO:0000313" key="5">
    <source>
        <dbReference type="Proteomes" id="UP000451565"/>
    </source>
</evidence>
<dbReference type="Gene3D" id="3.10.350.10">
    <property type="entry name" value="LysM domain"/>
    <property type="match status" value="1"/>
</dbReference>
<accession>A0A843YNM8</accession>
<dbReference type="InterPro" id="IPR020012">
    <property type="entry name" value="LysM_FimV"/>
</dbReference>
<dbReference type="Gene3D" id="1.20.58.2200">
    <property type="match status" value="1"/>
</dbReference>
<protein>
    <submittedName>
        <fullName evidence="4">Pilus assembly protein FimV</fullName>
    </submittedName>
</protein>
<dbReference type="InterPro" id="IPR036779">
    <property type="entry name" value="LysM_dom_sf"/>
</dbReference>
<feature type="region of interest" description="Disordered" evidence="2">
    <location>
        <begin position="143"/>
        <end position="167"/>
    </location>
</feature>
<dbReference type="InterPro" id="IPR018392">
    <property type="entry name" value="LysM"/>
</dbReference>
<dbReference type="NCBIfam" id="TIGR03505">
    <property type="entry name" value="FimV_core"/>
    <property type="match status" value="1"/>
</dbReference>
<dbReference type="InterPro" id="IPR020011">
    <property type="entry name" value="FimV_C"/>
</dbReference>
<organism evidence="4 5">
    <name type="scientific">Glaciimonas soli</name>
    <dbReference type="NCBI Taxonomy" id="2590999"/>
    <lineage>
        <taxon>Bacteria</taxon>
        <taxon>Pseudomonadati</taxon>
        <taxon>Pseudomonadota</taxon>
        <taxon>Betaproteobacteria</taxon>
        <taxon>Burkholderiales</taxon>
        <taxon>Oxalobacteraceae</taxon>
        <taxon>Glaciimonas</taxon>
    </lineage>
</organism>
<dbReference type="AlphaFoldDB" id="A0A843YNM8"/>
<dbReference type="NCBIfam" id="TIGR03504">
    <property type="entry name" value="FimV_Cterm"/>
    <property type="match status" value="1"/>
</dbReference>
<feature type="compositionally biased region" description="Low complexity" evidence="2">
    <location>
        <begin position="301"/>
        <end position="315"/>
    </location>
</feature>
<name>A0A843YNM8_9BURK</name>
<evidence type="ECO:0000256" key="1">
    <source>
        <dbReference type="SAM" id="Coils"/>
    </source>
</evidence>
<feature type="compositionally biased region" description="Polar residues" evidence="2">
    <location>
        <begin position="145"/>
        <end position="158"/>
    </location>
</feature>
<dbReference type="Pfam" id="PF25800">
    <property type="entry name" value="FimV_N"/>
    <property type="match status" value="1"/>
</dbReference>
<evidence type="ECO:0000256" key="2">
    <source>
        <dbReference type="SAM" id="MobiDB-lite"/>
    </source>
</evidence>
<feature type="compositionally biased region" description="Basic and acidic residues" evidence="2">
    <location>
        <begin position="321"/>
        <end position="338"/>
    </location>
</feature>
<dbReference type="PROSITE" id="PS51782">
    <property type="entry name" value="LYSM"/>
    <property type="match status" value="1"/>
</dbReference>
<evidence type="ECO:0000313" key="4">
    <source>
        <dbReference type="EMBL" id="MQQ99383.1"/>
    </source>
</evidence>
<proteinExistence type="predicted"/>
<evidence type="ECO:0000259" key="3">
    <source>
        <dbReference type="PROSITE" id="PS51782"/>
    </source>
</evidence>
<sequence>MSGAQAAGFGKLTVLSSLGQPLRAEIELTSVAKDEEGQLTAKLASVDVYKQANLDFSPALMALQFTVDQRGSRNFIRVTSSQPMNEPVVEVLVELGGTKARVIREYTLMLDPAESRTTQSAQVFSRPSKAAKSVAVAPAPALPATTSGVTTTPLSNSVDIPPGARNDRTSASYVAEKTVKNSTAANTTKSTAKSTVAKSDDAATAKSANSYRVKQGDTLASIAGQNLSGSISLDQMLVAMYRSNKQAFIDGNMNRLRSGQILSIPDAGSASSINKTEAKGLVLAQSKDFKNYRSTLAAQVASSSAEKSEPSKQSAGGKITAKVEEKASPTEGAKDKLTLSRSGATNASGATADAKLAASLAAANEEKVAHERAAADADAKIKLLEKNVSDLQKVLEVKNKNLDDLQKQASAVKPVAPAATAAPVAAVVAPVAAAVTPASANTAASASTPAAATATDAASASAAATAAAASSTAVAPAIAPAAPVKPVVKPKAAPVAPAEAPGFFSGLTDNPFLLPAAGVLALLLGGLGISRIRRKQQLAFLNTNGDPATNSALKTNSLFGSTGGQSVDTKNSIFNSNFVPSVSHLDTNVDPVAEADVYIAYGRDAQAEEILKEALRNQPGRNAIRVKLLEIYAARKDTRAFEGLATELYSLTHGEGEDWQQVALLGASIAPANPLYGNANSIGTAVPANQPAHVAAPVAPVVAAATVAAVAPVIAATPVAPVSTAAQEPIFDLPVLTANGPATEPFSMHHEIDFDHAGNSRPASNQDTLVMPLAANKAMFDALDFELDSKPLQETLVSTHDDLPSDETVDFATTTFPHYLGTQYKYEPMLNNSSRVNVASVKADAPSVVHVDTAIPTPPVSGNVEYKLSDVNLDLDSDSKVSPVAEVAHASAIHLVSPAVPVASHEVAKEVTSDHHNPEMATKLDLAVAYQEIGDTDGARELLEEVVKGGNAEQLESAKALLSKLA</sequence>
<dbReference type="InterPro" id="IPR038440">
    <property type="entry name" value="FimV_C_sf"/>
</dbReference>
<feature type="domain" description="LysM" evidence="3">
    <location>
        <begin position="209"/>
        <end position="264"/>
    </location>
</feature>
<dbReference type="EMBL" id="WINI01000001">
    <property type="protein sequence ID" value="MQQ99383.1"/>
    <property type="molecule type" value="Genomic_DNA"/>
</dbReference>
<keyword evidence="5" id="KW-1185">Reference proteome</keyword>
<gene>
    <name evidence="4" type="ORF">GEV47_01615</name>
</gene>
<reference evidence="4 5" key="1">
    <citation type="submission" date="2019-10" db="EMBL/GenBank/DDBJ databases">
        <title>Glaciimonas soli sp. nov., a psychrophilic bacterium isolated from the forest soil of a high elevation mountain in Taiwan.</title>
        <authorList>
            <person name="Wang L.-T."/>
            <person name="Shieh W.Y."/>
        </authorList>
    </citation>
    <scope>NUCLEOTIDE SEQUENCE [LARGE SCALE GENOMIC DNA]</scope>
    <source>
        <strain evidence="4 5">GS1</strain>
    </source>
</reference>
<comment type="caution">
    <text evidence="4">The sequence shown here is derived from an EMBL/GenBank/DDBJ whole genome shotgun (WGS) entry which is preliminary data.</text>
</comment>
<dbReference type="OrthoDB" id="5298707at2"/>
<keyword evidence="1" id="KW-0175">Coiled coil</keyword>
<dbReference type="CDD" id="cd00118">
    <property type="entry name" value="LysM"/>
    <property type="match status" value="1"/>
</dbReference>
<feature type="coiled-coil region" evidence="1">
    <location>
        <begin position="360"/>
        <end position="408"/>
    </location>
</feature>
<dbReference type="InterPro" id="IPR057840">
    <property type="entry name" value="FimV_N"/>
</dbReference>